<proteinExistence type="predicted"/>
<name>A0A8X6YSH1_9ARAC</name>
<reference evidence="1" key="1">
    <citation type="submission" date="2020-08" db="EMBL/GenBank/DDBJ databases">
        <title>Multicomponent nature underlies the extraordinary mechanical properties of spider dragline silk.</title>
        <authorList>
            <person name="Kono N."/>
            <person name="Nakamura H."/>
            <person name="Mori M."/>
            <person name="Yoshida Y."/>
            <person name="Ohtoshi R."/>
            <person name="Malay A.D."/>
            <person name="Moran D.A.P."/>
            <person name="Tomita M."/>
            <person name="Numata K."/>
            <person name="Arakawa K."/>
        </authorList>
    </citation>
    <scope>NUCLEOTIDE SEQUENCE</scope>
</reference>
<organism evidence="1 2">
    <name type="scientific">Trichonephila inaurata madagascariensis</name>
    <dbReference type="NCBI Taxonomy" id="2747483"/>
    <lineage>
        <taxon>Eukaryota</taxon>
        <taxon>Metazoa</taxon>
        <taxon>Ecdysozoa</taxon>
        <taxon>Arthropoda</taxon>
        <taxon>Chelicerata</taxon>
        <taxon>Arachnida</taxon>
        <taxon>Araneae</taxon>
        <taxon>Araneomorphae</taxon>
        <taxon>Entelegynae</taxon>
        <taxon>Araneoidea</taxon>
        <taxon>Nephilidae</taxon>
        <taxon>Trichonephila</taxon>
        <taxon>Trichonephila inaurata</taxon>
    </lineage>
</organism>
<evidence type="ECO:0000313" key="2">
    <source>
        <dbReference type="Proteomes" id="UP000886998"/>
    </source>
</evidence>
<gene>
    <name evidence="1" type="ORF">TNIN_49931</name>
</gene>
<keyword evidence="2" id="KW-1185">Reference proteome</keyword>
<evidence type="ECO:0000313" key="1">
    <source>
        <dbReference type="EMBL" id="GFY78401.1"/>
    </source>
</evidence>
<sequence length="80" mass="8929">MDTRRNLSLAWMYYCIAYCSNPSVEFKSIDSPSHGNGESLLTPSGLAETITDLVPCMSQLGLFTYCLDEVSWIVHLGIEH</sequence>
<protein>
    <submittedName>
        <fullName evidence="1">Uncharacterized protein</fullName>
    </submittedName>
</protein>
<dbReference type="EMBL" id="BMAV01022975">
    <property type="protein sequence ID" value="GFY78401.1"/>
    <property type="molecule type" value="Genomic_DNA"/>
</dbReference>
<dbReference type="Proteomes" id="UP000886998">
    <property type="component" value="Unassembled WGS sequence"/>
</dbReference>
<accession>A0A8X6YSH1</accession>
<comment type="caution">
    <text evidence="1">The sequence shown here is derived from an EMBL/GenBank/DDBJ whole genome shotgun (WGS) entry which is preliminary data.</text>
</comment>
<dbReference type="AlphaFoldDB" id="A0A8X6YSH1"/>